<organism evidence="2 3">
    <name type="scientific">Kingella potus</name>
    <dbReference type="NCBI Taxonomy" id="265175"/>
    <lineage>
        <taxon>Bacteria</taxon>
        <taxon>Pseudomonadati</taxon>
        <taxon>Pseudomonadota</taxon>
        <taxon>Betaproteobacteria</taxon>
        <taxon>Neisseriales</taxon>
        <taxon>Neisseriaceae</taxon>
        <taxon>Kingella</taxon>
    </lineage>
</organism>
<protein>
    <submittedName>
        <fullName evidence="2">Uncharacterized protein</fullName>
    </submittedName>
</protein>
<dbReference type="Proteomes" id="UP000254293">
    <property type="component" value="Unassembled WGS sequence"/>
</dbReference>
<keyword evidence="1" id="KW-0472">Membrane</keyword>
<keyword evidence="3" id="KW-1185">Reference proteome</keyword>
<feature type="transmembrane region" description="Helical" evidence="1">
    <location>
        <begin position="41"/>
        <end position="60"/>
    </location>
</feature>
<dbReference type="AlphaFoldDB" id="A0A377QZJ1"/>
<dbReference type="RefSeq" id="WP_115307331.1">
    <property type="nucleotide sequence ID" value="NZ_CP091516.1"/>
</dbReference>
<proteinExistence type="predicted"/>
<dbReference type="EMBL" id="UGJJ01000001">
    <property type="protein sequence ID" value="STQ99988.1"/>
    <property type="molecule type" value="Genomic_DNA"/>
</dbReference>
<evidence type="ECO:0000313" key="2">
    <source>
        <dbReference type="EMBL" id="STQ99988.1"/>
    </source>
</evidence>
<sequence length="72" mass="7400">MLFLLLLNSLSALAALAASLLAFFRPAVMLRGAQPGESGIFYARMYAAHAVLFVAAMQLAMPVSVGSGANGA</sequence>
<keyword evidence="1" id="KW-1133">Transmembrane helix</keyword>
<evidence type="ECO:0000256" key="1">
    <source>
        <dbReference type="SAM" id="Phobius"/>
    </source>
</evidence>
<evidence type="ECO:0000313" key="3">
    <source>
        <dbReference type="Proteomes" id="UP000254293"/>
    </source>
</evidence>
<keyword evidence="1" id="KW-0812">Transmembrane</keyword>
<gene>
    <name evidence="2" type="ORF">NCTC13336_00176</name>
</gene>
<name>A0A377QZJ1_9NEIS</name>
<accession>A0A377QZJ1</accession>
<reference evidence="2 3" key="1">
    <citation type="submission" date="2018-06" db="EMBL/GenBank/DDBJ databases">
        <authorList>
            <consortium name="Pathogen Informatics"/>
            <person name="Doyle S."/>
        </authorList>
    </citation>
    <scope>NUCLEOTIDE SEQUENCE [LARGE SCALE GENOMIC DNA]</scope>
    <source>
        <strain evidence="2 3">NCTC13336</strain>
    </source>
</reference>